<accession>A0A1G6JU86</accession>
<evidence type="ECO:0000313" key="4">
    <source>
        <dbReference type="Proteomes" id="UP000199034"/>
    </source>
</evidence>
<keyword evidence="1" id="KW-0732">Signal</keyword>
<organism evidence="3 4">
    <name type="scientific">Nocardioides lianchengensis</name>
    <dbReference type="NCBI Taxonomy" id="1045774"/>
    <lineage>
        <taxon>Bacteria</taxon>
        <taxon>Bacillati</taxon>
        <taxon>Actinomycetota</taxon>
        <taxon>Actinomycetes</taxon>
        <taxon>Propionibacteriales</taxon>
        <taxon>Nocardioidaceae</taxon>
        <taxon>Nocardioides</taxon>
    </lineage>
</organism>
<dbReference type="AlphaFoldDB" id="A0A1G6JU86"/>
<dbReference type="EMBL" id="FMZM01000001">
    <property type="protein sequence ID" value="SDC22284.1"/>
    <property type="molecule type" value="Genomic_DNA"/>
</dbReference>
<name>A0A1G6JU86_9ACTN</name>
<dbReference type="PANTHER" id="PTHR31157:SF1">
    <property type="entry name" value="SCP DOMAIN-CONTAINING PROTEIN"/>
    <property type="match status" value="1"/>
</dbReference>
<evidence type="ECO:0000313" key="3">
    <source>
        <dbReference type="EMBL" id="SDC22284.1"/>
    </source>
</evidence>
<dbReference type="SUPFAM" id="SSF55797">
    <property type="entry name" value="PR-1-like"/>
    <property type="match status" value="1"/>
</dbReference>
<dbReference type="STRING" id="1045774.SAMN05421872_101584"/>
<dbReference type="PANTHER" id="PTHR31157">
    <property type="entry name" value="SCP DOMAIN-CONTAINING PROTEIN"/>
    <property type="match status" value="1"/>
</dbReference>
<dbReference type="RefSeq" id="WP_170866915.1">
    <property type="nucleotide sequence ID" value="NZ_FMZM01000001.1"/>
</dbReference>
<dbReference type="Gene3D" id="3.40.33.10">
    <property type="entry name" value="CAP"/>
    <property type="match status" value="1"/>
</dbReference>
<dbReference type="CDD" id="cd05379">
    <property type="entry name" value="CAP_bacterial"/>
    <property type="match status" value="1"/>
</dbReference>
<dbReference type="InterPro" id="IPR014044">
    <property type="entry name" value="CAP_dom"/>
</dbReference>
<proteinExistence type="predicted"/>
<feature type="chain" id="PRO_5039596670" evidence="1">
    <location>
        <begin position="27"/>
        <end position="150"/>
    </location>
</feature>
<protein>
    <submittedName>
        <fullName evidence="3">Uncharacterized conserved protein YkwD, contains CAP (CSP/antigen 5/PR1) domain</fullName>
    </submittedName>
</protein>
<dbReference type="Proteomes" id="UP000199034">
    <property type="component" value="Unassembled WGS sequence"/>
</dbReference>
<dbReference type="InterPro" id="IPR035940">
    <property type="entry name" value="CAP_sf"/>
</dbReference>
<evidence type="ECO:0000256" key="1">
    <source>
        <dbReference type="SAM" id="SignalP"/>
    </source>
</evidence>
<sequence length="150" mass="16661">MNRVLATALAVLLLAVVVPSTAPASAATAEQRYSNAAFSSTNAQREQRDRAELRKNRCLTRFAVKQAKRMARQREIFHQDLGPILRRCGLSMVGENVAVGYTTGRSVVREGWMKSEGHRANILQPRYRLMGIGARKAGGSWYVAQVFGRK</sequence>
<dbReference type="Pfam" id="PF00188">
    <property type="entry name" value="CAP"/>
    <property type="match status" value="1"/>
</dbReference>
<reference evidence="3 4" key="1">
    <citation type="submission" date="2016-10" db="EMBL/GenBank/DDBJ databases">
        <authorList>
            <person name="de Groot N.N."/>
        </authorList>
    </citation>
    <scope>NUCLEOTIDE SEQUENCE [LARGE SCALE GENOMIC DNA]</scope>
    <source>
        <strain evidence="3 4">CGMCC 4.6858</strain>
    </source>
</reference>
<evidence type="ECO:0000259" key="2">
    <source>
        <dbReference type="Pfam" id="PF00188"/>
    </source>
</evidence>
<feature type="signal peptide" evidence="1">
    <location>
        <begin position="1"/>
        <end position="26"/>
    </location>
</feature>
<gene>
    <name evidence="3" type="ORF">SAMN05421872_101584</name>
</gene>
<keyword evidence="4" id="KW-1185">Reference proteome</keyword>
<feature type="domain" description="SCP" evidence="2">
    <location>
        <begin position="41"/>
        <end position="146"/>
    </location>
</feature>